<proteinExistence type="predicted"/>
<dbReference type="GO" id="GO:0016491">
    <property type="term" value="F:oxidoreductase activity"/>
    <property type="evidence" value="ECO:0007669"/>
    <property type="project" value="InterPro"/>
</dbReference>
<sequence>MERRIPRDLANADIAVRRYGDLGHRWLDGMWQADPLADAVVADDFGALSATEAVRAALEGGIDSVADAPESLRLLFKFLDDEPAWVDHDRLDNAADALVRHTPILGMVLGAASLVRGAGNEIDGKPLALTGRYVSQPAVRSVEVGEWLRHVLTRGGMRRDAAGFAYTVRVRLIHAHVRRGILASGRWDEEAWGVPIPQSYMALTMAEFGHIAVEAMEMLGVRFTDEERDDIYHLWRYVGHVIGMSDELNLCKEADHILVEELYRLTSPGPGDDDREFVVALTDDYLVPELANLLPGNERIKRAVSRTLMYGLQRVFIGDADADALHISDGPIKHVLRHVGPVLALVNRIQDRRHPDRERVTLRAYKGRDAAIERMRVDYGVEHDLVDAAPR</sequence>
<dbReference type="InterPro" id="IPR018713">
    <property type="entry name" value="MPAB/Lcp_cat_dom"/>
</dbReference>
<reference evidence="2 3" key="1">
    <citation type="journal article" date="2021" name="Front. Microbiol.">
        <title>Bacterial Transformation of Aromatic Monomers in Softwood Black Liquor.</title>
        <authorList>
            <person name="Navas L.E."/>
            <person name="Dexter G."/>
            <person name="Liu J."/>
            <person name="Levy-Booth D."/>
            <person name="Cho M."/>
            <person name="Jang S.K."/>
            <person name="Mansfield S.D."/>
            <person name="Renneckar S."/>
            <person name="Mohn W.W."/>
            <person name="Eltis L.D."/>
        </authorList>
    </citation>
    <scope>NUCLEOTIDE SEQUENCE [LARGE SCALE GENOMIC DNA]</scope>
    <source>
        <strain evidence="2 3">GD02</strain>
    </source>
</reference>
<dbReference type="RefSeq" id="WP_229581877.1">
    <property type="nucleotide sequence ID" value="NZ_CP083974.1"/>
</dbReference>
<dbReference type="AlphaFoldDB" id="A0AA46WZ76"/>
<evidence type="ECO:0000313" key="2">
    <source>
        <dbReference type="EMBL" id="UZF46675.1"/>
    </source>
</evidence>
<protein>
    <submittedName>
        <fullName evidence="2">DUF2236 domain-containing protein</fullName>
    </submittedName>
</protein>
<name>A0AA46WZ76_RHORH</name>
<evidence type="ECO:0000259" key="1">
    <source>
        <dbReference type="Pfam" id="PF09995"/>
    </source>
</evidence>
<evidence type="ECO:0000313" key="3">
    <source>
        <dbReference type="Proteomes" id="UP001162740"/>
    </source>
</evidence>
<dbReference type="Proteomes" id="UP001162740">
    <property type="component" value="Chromosome"/>
</dbReference>
<gene>
    <name evidence="2" type="ORF">KUM34_008420</name>
</gene>
<dbReference type="InterPro" id="IPR037473">
    <property type="entry name" value="Lcp-like"/>
</dbReference>
<organism evidence="2 3">
    <name type="scientific">Rhodococcus rhodochrous</name>
    <dbReference type="NCBI Taxonomy" id="1829"/>
    <lineage>
        <taxon>Bacteria</taxon>
        <taxon>Bacillati</taxon>
        <taxon>Actinomycetota</taxon>
        <taxon>Actinomycetes</taxon>
        <taxon>Mycobacteriales</taxon>
        <taxon>Nocardiaceae</taxon>
        <taxon>Rhodococcus</taxon>
    </lineage>
</organism>
<accession>A0AA46WZ76</accession>
<dbReference type="PANTHER" id="PTHR37539:SF1">
    <property type="entry name" value="ER-BOUND OXYGENASE MPAB_MPAB'_RUBBER OXYGENASE CATALYTIC DOMAIN-CONTAINING PROTEIN"/>
    <property type="match status" value="1"/>
</dbReference>
<dbReference type="Pfam" id="PF09995">
    <property type="entry name" value="MPAB_Lcp_cat"/>
    <property type="match status" value="1"/>
</dbReference>
<feature type="domain" description="ER-bound oxygenase mpaB/mpaB'/Rubber oxygenase catalytic" evidence="1">
    <location>
        <begin position="121"/>
        <end position="328"/>
    </location>
</feature>
<dbReference type="EMBL" id="CP083974">
    <property type="protein sequence ID" value="UZF46675.1"/>
    <property type="molecule type" value="Genomic_DNA"/>
</dbReference>
<dbReference type="PANTHER" id="PTHR37539">
    <property type="entry name" value="SECRETED PROTEIN-RELATED"/>
    <property type="match status" value="1"/>
</dbReference>